<sequence length="205" mass="20789">MSFAPPAPPVFADCTPRQKAARVLSDVLAPANLVIAQLLLIGAHATGSWPGLGWGLLAALFCGGVPLGIIAYGVRRGRLTDQHIRVRRQRVAPMVLSLASVAAGTALLRALGAPSEVLALVAAMLVGLVATLLVTVGWQISVHLSVAGGTLTVLLTALGPVALLALPLLPAVGWARLVLRAHTPAQVAAGAALGAVSALAFALLR</sequence>
<gene>
    <name evidence="3" type="ORF">CP968_12110</name>
    <name evidence="2" type="ORF">GCM10010371_50090</name>
</gene>
<reference evidence="2" key="3">
    <citation type="submission" date="2020-09" db="EMBL/GenBank/DDBJ databases">
        <authorList>
            <person name="Sun Q."/>
            <person name="Ohkuma M."/>
        </authorList>
    </citation>
    <scope>NUCLEOTIDE SEQUENCE</scope>
    <source>
        <strain evidence="2">JCM 4834</strain>
    </source>
</reference>
<dbReference type="AlphaFoldDB" id="A0A5P2UKI9"/>
<feature type="transmembrane region" description="Helical" evidence="1">
    <location>
        <begin position="94"/>
        <end position="111"/>
    </location>
</feature>
<dbReference type="EMBL" id="BMVX01000021">
    <property type="protein sequence ID" value="GGZ84168.1"/>
    <property type="molecule type" value="Genomic_DNA"/>
</dbReference>
<evidence type="ECO:0008006" key="5">
    <source>
        <dbReference type="Google" id="ProtNLM"/>
    </source>
</evidence>
<keyword evidence="1" id="KW-0472">Membrane</keyword>
<reference evidence="3 4" key="2">
    <citation type="submission" date="2017-09" db="EMBL/GenBank/DDBJ databases">
        <authorList>
            <person name="Lee N."/>
            <person name="Cho B.-K."/>
        </authorList>
    </citation>
    <scope>NUCLEOTIDE SEQUENCE [LARGE SCALE GENOMIC DNA]</scope>
    <source>
        <strain evidence="3 4">ATCC 27467</strain>
    </source>
</reference>
<dbReference type="Proteomes" id="UP000634660">
    <property type="component" value="Unassembled WGS sequence"/>
</dbReference>
<dbReference type="KEGG" id="ssub:CP968_12110"/>
<name>A0A5P2UKI9_9ACTN</name>
<protein>
    <recommendedName>
        <fullName evidence="5">Phosphoesterase PA-phosphatase</fullName>
    </recommendedName>
</protein>
<evidence type="ECO:0000313" key="3">
    <source>
        <dbReference type="EMBL" id="QEU78939.1"/>
    </source>
</evidence>
<evidence type="ECO:0000313" key="4">
    <source>
        <dbReference type="Proteomes" id="UP000326831"/>
    </source>
</evidence>
<dbReference type="Proteomes" id="UP000326831">
    <property type="component" value="Chromosome"/>
</dbReference>
<dbReference type="OrthoDB" id="4935320at2"/>
<keyword evidence="1" id="KW-0812">Transmembrane</keyword>
<feature type="transmembrane region" description="Helical" evidence="1">
    <location>
        <begin position="117"/>
        <end position="138"/>
    </location>
</feature>
<keyword evidence="1" id="KW-1133">Transmembrane helix</keyword>
<organism evidence="3 4">
    <name type="scientific">Streptomyces subrutilus</name>
    <dbReference type="NCBI Taxonomy" id="36818"/>
    <lineage>
        <taxon>Bacteria</taxon>
        <taxon>Bacillati</taxon>
        <taxon>Actinomycetota</taxon>
        <taxon>Actinomycetes</taxon>
        <taxon>Kitasatosporales</taxon>
        <taxon>Streptomycetaceae</taxon>
        <taxon>Streptomyces</taxon>
    </lineage>
</organism>
<proteinExistence type="predicted"/>
<feature type="transmembrane region" description="Helical" evidence="1">
    <location>
        <begin position="150"/>
        <end position="173"/>
    </location>
</feature>
<reference evidence="2" key="1">
    <citation type="journal article" date="2014" name="Int. J. Syst. Evol. Microbiol.">
        <title>Complete genome sequence of Corynebacterium casei LMG S-19264T (=DSM 44701T), isolated from a smear-ripened cheese.</title>
        <authorList>
            <consortium name="US DOE Joint Genome Institute (JGI-PGF)"/>
            <person name="Walter F."/>
            <person name="Albersmeier A."/>
            <person name="Kalinowski J."/>
            <person name="Ruckert C."/>
        </authorList>
    </citation>
    <scope>NUCLEOTIDE SEQUENCE</scope>
    <source>
        <strain evidence="2">JCM 4834</strain>
    </source>
</reference>
<feature type="transmembrane region" description="Helical" evidence="1">
    <location>
        <begin position="52"/>
        <end position="74"/>
    </location>
</feature>
<keyword evidence="4" id="KW-1185">Reference proteome</keyword>
<feature type="transmembrane region" description="Helical" evidence="1">
    <location>
        <begin position="27"/>
        <end position="46"/>
    </location>
</feature>
<dbReference type="EMBL" id="CP023701">
    <property type="protein sequence ID" value="QEU78939.1"/>
    <property type="molecule type" value="Genomic_DNA"/>
</dbReference>
<evidence type="ECO:0000313" key="2">
    <source>
        <dbReference type="EMBL" id="GGZ84168.1"/>
    </source>
</evidence>
<evidence type="ECO:0000256" key="1">
    <source>
        <dbReference type="SAM" id="Phobius"/>
    </source>
</evidence>
<feature type="transmembrane region" description="Helical" evidence="1">
    <location>
        <begin position="185"/>
        <end position="204"/>
    </location>
</feature>
<dbReference type="RefSeq" id="WP_150518012.1">
    <property type="nucleotide sequence ID" value="NZ_BMVX01000021.1"/>
</dbReference>
<accession>A0A5P2UKI9</accession>